<feature type="transmembrane region" description="Helical" evidence="2">
    <location>
        <begin position="38"/>
        <end position="55"/>
    </location>
</feature>
<dbReference type="AlphaFoldDB" id="A0A1I4S2R9"/>
<dbReference type="InterPro" id="IPR018643">
    <property type="entry name" value="DUF2069_membrane"/>
</dbReference>
<keyword evidence="2" id="KW-1133">Transmembrane helix</keyword>
<evidence type="ECO:0000313" key="3">
    <source>
        <dbReference type="EMBL" id="SFM58808.1"/>
    </source>
</evidence>
<feature type="transmembrane region" description="Helical" evidence="2">
    <location>
        <begin position="67"/>
        <end position="85"/>
    </location>
</feature>
<accession>A0A1I4S2R9</accession>
<feature type="compositionally biased region" description="Gly residues" evidence="1">
    <location>
        <begin position="127"/>
        <end position="141"/>
    </location>
</feature>
<keyword evidence="4" id="KW-1185">Reference proteome</keyword>
<keyword evidence="2" id="KW-0472">Membrane</keyword>
<reference evidence="3 4" key="1">
    <citation type="submission" date="2016-10" db="EMBL/GenBank/DDBJ databases">
        <authorList>
            <person name="de Groot N.N."/>
        </authorList>
    </citation>
    <scope>NUCLEOTIDE SEQUENCE [LARGE SCALE GENOMIC DNA]</scope>
    <source>
        <strain evidence="3 4">DSM 4180</strain>
    </source>
</reference>
<evidence type="ECO:0000313" key="4">
    <source>
        <dbReference type="Proteomes" id="UP000199556"/>
    </source>
</evidence>
<keyword evidence="2" id="KW-0812">Transmembrane</keyword>
<protein>
    <submittedName>
        <fullName evidence="3">Uncharacterized membrane protein</fullName>
    </submittedName>
</protein>
<evidence type="ECO:0000256" key="1">
    <source>
        <dbReference type="SAM" id="MobiDB-lite"/>
    </source>
</evidence>
<feature type="region of interest" description="Disordered" evidence="1">
    <location>
        <begin position="119"/>
        <end position="141"/>
    </location>
</feature>
<evidence type="ECO:0000256" key="2">
    <source>
        <dbReference type="SAM" id="Phobius"/>
    </source>
</evidence>
<dbReference type="STRING" id="195064.SAMN05421721_11230"/>
<dbReference type="EMBL" id="FOUO01000012">
    <property type="protein sequence ID" value="SFM58808.1"/>
    <property type="molecule type" value="Genomic_DNA"/>
</dbReference>
<dbReference type="Proteomes" id="UP000199556">
    <property type="component" value="Unassembled WGS sequence"/>
</dbReference>
<feature type="transmembrane region" description="Helical" evidence="2">
    <location>
        <begin position="12"/>
        <end position="32"/>
    </location>
</feature>
<dbReference type="Pfam" id="PF09842">
    <property type="entry name" value="DUF2069"/>
    <property type="match status" value="1"/>
</dbReference>
<proteinExistence type="predicted"/>
<feature type="transmembrane region" description="Helical" evidence="2">
    <location>
        <begin position="91"/>
        <end position="111"/>
    </location>
</feature>
<organism evidence="3 4">
    <name type="scientific">Ectothiorhodospira mobilis</name>
    <dbReference type="NCBI Taxonomy" id="195064"/>
    <lineage>
        <taxon>Bacteria</taxon>
        <taxon>Pseudomonadati</taxon>
        <taxon>Pseudomonadota</taxon>
        <taxon>Gammaproteobacteria</taxon>
        <taxon>Chromatiales</taxon>
        <taxon>Ectothiorhodospiraceae</taxon>
        <taxon>Ectothiorhodospira</taxon>
    </lineage>
</organism>
<name>A0A1I4S2R9_ECTMO</name>
<dbReference type="RefSeq" id="WP_342351310.1">
    <property type="nucleotide sequence ID" value="NZ_FOUO01000012.1"/>
</dbReference>
<gene>
    <name evidence="3" type="ORF">SAMN05421721_11230</name>
</gene>
<sequence>MSRAAATRLFRALTLGGILGLLALILLQTLWWSPPERLPRSLVLAVLTLPLLPPLRGLLHGRPRTHIATGLLTLPYFLIGSWLAVTPELRGYGLLMAGLSLLLFTGCLGYARLALRSDPSATDADGPTGGISPGDGGQRVR</sequence>